<accession>A0A1F6E9Y3</accession>
<evidence type="ECO:0008006" key="6">
    <source>
        <dbReference type="Google" id="ProtNLM"/>
    </source>
</evidence>
<proteinExistence type="predicted"/>
<dbReference type="SUPFAM" id="SSF53756">
    <property type="entry name" value="UDP-Glycosyltransferase/glycogen phosphorylase"/>
    <property type="match status" value="1"/>
</dbReference>
<evidence type="ECO:0000259" key="2">
    <source>
        <dbReference type="Pfam" id="PF00534"/>
    </source>
</evidence>
<dbReference type="CDD" id="cd03809">
    <property type="entry name" value="GT4_MtfB-like"/>
    <property type="match status" value="1"/>
</dbReference>
<dbReference type="Pfam" id="PF13439">
    <property type="entry name" value="Glyco_transf_4"/>
    <property type="match status" value="1"/>
</dbReference>
<evidence type="ECO:0000313" key="4">
    <source>
        <dbReference type="EMBL" id="OGG70370.1"/>
    </source>
</evidence>
<comment type="caution">
    <text evidence="4">The sequence shown here is derived from an EMBL/GenBank/DDBJ whole genome shotgun (WGS) entry which is preliminary data.</text>
</comment>
<evidence type="ECO:0000259" key="3">
    <source>
        <dbReference type="Pfam" id="PF13439"/>
    </source>
</evidence>
<reference evidence="4 5" key="1">
    <citation type="journal article" date="2016" name="Nat. Commun.">
        <title>Thousands of microbial genomes shed light on interconnected biogeochemical processes in an aquifer system.</title>
        <authorList>
            <person name="Anantharaman K."/>
            <person name="Brown C.T."/>
            <person name="Hug L.A."/>
            <person name="Sharon I."/>
            <person name="Castelle C.J."/>
            <person name="Probst A.J."/>
            <person name="Thomas B.C."/>
            <person name="Singh A."/>
            <person name="Wilkins M.J."/>
            <person name="Karaoz U."/>
            <person name="Brodie E.L."/>
            <person name="Williams K.H."/>
            <person name="Hubbard S.S."/>
            <person name="Banfield J.F."/>
        </authorList>
    </citation>
    <scope>NUCLEOTIDE SEQUENCE [LARGE SCALE GENOMIC DNA]</scope>
</reference>
<dbReference type="AlphaFoldDB" id="A0A1F6E9Y3"/>
<dbReference type="Pfam" id="PF00534">
    <property type="entry name" value="Glycos_transf_1"/>
    <property type="match status" value="1"/>
</dbReference>
<dbReference type="GO" id="GO:0009103">
    <property type="term" value="P:lipopolysaccharide biosynthetic process"/>
    <property type="evidence" value="ECO:0007669"/>
    <property type="project" value="TreeGrafter"/>
</dbReference>
<dbReference type="EMBL" id="MFLP01000024">
    <property type="protein sequence ID" value="OGG70370.1"/>
    <property type="molecule type" value="Genomic_DNA"/>
</dbReference>
<organism evidence="4 5">
    <name type="scientific">Candidatus Kaiserbacteria bacterium RIFCSPHIGHO2_12_FULL_53_13</name>
    <dbReference type="NCBI Taxonomy" id="1798502"/>
    <lineage>
        <taxon>Bacteria</taxon>
        <taxon>Candidatus Kaiseribacteriota</taxon>
    </lineage>
</organism>
<sequence length="521" mass="59803">MQKIRVAIMSHELDVRPERTLFFRRLIEGLVERPEIELTLIHFEHMPDDPLYSKACEILLPVVPLPYAKRFLSFIRFCLTTKERFDIVHWLKPRVFPFFWLFPARRTVIMVHGGGDVIVDGIWTFSRQVFNYTLIWFRKYVDAMIAVSEYANKEIIYAYRVHPDRVHTIYPHLDPMYGSIPDDKTTSRTLDRYGIKAQTYFLYLGRPELHKNVGNLVSAYLQYRERNPEMKELLVLGGSIKAKYERTFGTIPASPFSADIHFLGYIPAENLPALYCGACALSFVTLNEGFGLPVIEAMACGTPVITSSVTSLPEVAGNAAIIVDPKDPDALSEALKLVRDPKVRATLIKRGLSRCRFFTIEKMLHDTIALYKYLIDGKRPLAFDPKSRYNAHVNLKTPLPEAIDKFSILTLKLERLPANEPDRLMIEKEYAFYGKVIDAYREEGVAVKDEWIADMVDINGQCWDLEAAIRQGRDQELGLEEVGRRALALRDLNKIRIARKNNIAQKIGLDFFEIKVDHASQ</sequence>
<feature type="domain" description="Glycosyl transferase family 1" evidence="2">
    <location>
        <begin position="197"/>
        <end position="351"/>
    </location>
</feature>
<dbReference type="PANTHER" id="PTHR46401">
    <property type="entry name" value="GLYCOSYLTRANSFERASE WBBK-RELATED"/>
    <property type="match status" value="1"/>
</dbReference>
<keyword evidence="1" id="KW-0808">Transferase</keyword>
<evidence type="ECO:0000256" key="1">
    <source>
        <dbReference type="ARBA" id="ARBA00022679"/>
    </source>
</evidence>
<evidence type="ECO:0000313" key="5">
    <source>
        <dbReference type="Proteomes" id="UP000176689"/>
    </source>
</evidence>
<dbReference type="Proteomes" id="UP000176689">
    <property type="component" value="Unassembled WGS sequence"/>
</dbReference>
<dbReference type="InterPro" id="IPR028098">
    <property type="entry name" value="Glyco_trans_4-like_N"/>
</dbReference>
<dbReference type="GO" id="GO:0016757">
    <property type="term" value="F:glycosyltransferase activity"/>
    <property type="evidence" value="ECO:0007669"/>
    <property type="project" value="InterPro"/>
</dbReference>
<dbReference type="Gene3D" id="3.40.50.2000">
    <property type="entry name" value="Glycogen Phosphorylase B"/>
    <property type="match status" value="2"/>
</dbReference>
<name>A0A1F6E9Y3_9BACT</name>
<dbReference type="InterPro" id="IPR001296">
    <property type="entry name" value="Glyco_trans_1"/>
</dbReference>
<dbReference type="PANTHER" id="PTHR46401:SF2">
    <property type="entry name" value="GLYCOSYLTRANSFERASE WBBK-RELATED"/>
    <property type="match status" value="1"/>
</dbReference>
<protein>
    <recommendedName>
        <fullName evidence="6">Glycosyl transferase family 1 domain-containing protein</fullName>
    </recommendedName>
</protein>
<gene>
    <name evidence="4" type="ORF">A3F27_00585</name>
</gene>
<feature type="domain" description="Glycosyltransferase subfamily 4-like N-terminal" evidence="3">
    <location>
        <begin position="25"/>
        <end position="174"/>
    </location>
</feature>